<dbReference type="GO" id="GO:0016887">
    <property type="term" value="F:ATP hydrolysis activity"/>
    <property type="evidence" value="ECO:0007669"/>
    <property type="project" value="InterPro"/>
</dbReference>
<dbReference type="InterPro" id="IPR040582">
    <property type="entry name" value="OB_MalK-like"/>
</dbReference>
<dbReference type="SUPFAM" id="SSF52540">
    <property type="entry name" value="P-loop containing nucleoside triphosphate hydrolases"/>
    <property type="match status" value="1"/>
</dbReference>
<dbReference type="InterPro" id="IPR003439">
    <property type="entry name" value="ABC_transporter-like_ATP-bd"/>
</dbReference>
<dbReference type="FunFam" id="3.40.50.300:FF:000042">
    <property type="entry name" value="Maltose/maltodextrin ABC transporter, ATP-binding protein"/>
    <property type="match status" value="1"/>
</dbReference>
<dbReference type="InterPro" id="IPR027417">
    <property type="entry name" value="P-loop_NTPase"/>
</dbReference>
<dbReference type="GO" id="GO:0008643">
    <property type="term" value="P:carbohydrate transport"/>
    <property type="evidence" value="ECO:0007669"/>
    <property type="project" value="InterPro"/>
</dbReference>
<dbReference type="STRING" id="443610.VE25_08895"/>
<dbReference type="Proteomes" id="UP000033632">
    <property type="component" value="Unassembled WGS sequence"/>
</dbReference>
<dbReference type="GO" id="GO:0005524">
    <property type="term" value="F:ATP binding"/>
    <property type="evidence" value="ECO:0007669"/>
    <property type="project" value="UniProtKB-KW"/>
</dbReference>
<feature type="domain" description="ABC transporter" evidence="6">
    <location>
        <begin position="4"/>
        <end position="236"/>
    </location>
</feature>
<comment type="similarity">
    <text evidence="2">Belongs to the ABC transporter superfamily.</text>
</comment>
<evidence type="ECO:0000256" key="3">
    <source>
        <dbReference type="ARBA" id="ARBA00022448"/>
    </source>
</evidence>
<evidence type="ECO:0000313" key="8">
    <source>
        <dbReference type="Proteomes" id="UP000033632"/>
    </source>
</evidence>
<dbReference type="Gene3D" id="2.40.50.140">
    <property type="entry name" value="Nucleic acid-binding proteins"/>
    <property type="match status" value="1"/>
</dbReference>
<accession>A0A0F5FTH4</accession>
<name>A0A0F5FTH4_9HYPH</name>
<dbReference type="GO" id="GO:0055052">
    <property type="term" value="C:ATP-binding cassette (ABC) transporter complex, substrate-binding subunit-containing"/>
    <property type="evidence" value="ECO:0007669"/>
    <property type="project" value="TreeGrafter"/>
</dbReference>
<dbReference type="Gene3D" id="3.40.50.300">
    <property type="entry name" value="P-loop containing nucleotide triphosphate hydrolases"/>
    <property type="match status" value="1"/>
</dbReference>
<dbReference type="RefSeq" id="WP_046108250.1">
    <property type="nucleotide sequence ID" value="NZ_JZEX01000088.1"/>
</dbReference>
<dbReference type="InterPro" id="IPR015855">
    <property type="entry name" value="ABC_transpr_MalK-like"/>
</dbReference>
<dbReference type="InterPro" id="IPR047641">
    <property type="entry name" value="ABC_transpr_MalK/UgpC-like"/>
</dbReference>
<dbReference type="PANTHER" id="PTHR43875:SF1">
    <property type="entry name" value="OSMOPROTECTIVE COMPOUNDS UPTAKE ATP-BINDING PROTEIN GGTA"/>
    <property type="match status" value="1"/>
</dbReference>
<evidence type="ECO:0000256" key="1">
    <source>
        <dbReference type="ARBA" id="ARBA00004417"/>
    </source>
</evidence>
<dbReference type="NCBIfam" id="NF008653">
    <property type="entry name" value="PRK11650.1"/>
    <property type="match status" value="1"/>
</dbReference>
<dbReference type="OrthoDB" id="7817850at2"/>
<dbReference type="InterPro" id="IPR017871">
    <property type="entry name" value="ABC_transporter-like_CS"/>
</dbReference>
<dbReference type="GO" id="GO:0140359">
    <property type="term" value="F:ABC-type transporter activity"/>
    <property type="evidence" value="ECO:0007669"/>
    <property type="project" value="InterPro"/>
</dbReference>
<dbReference type="Pfam" id="PF00005">
    <property type="entry name" value="ABC_tran"/>
    <property type="match status" value="1"/>
</dbReference>
<dbReference type="Pfam" id="PF17912">
    <property type="entry name" value="OB_MalK"/>
    <property type="match status" value="1"/>
</dbReference>
<evidence type="ECO:0000256" key="2">
    <source>
        <dbReference type="ARBA" id="ARBA00005417"/>
    </source>
</evidence>
<gene>
    <name evidence="7" type="ORF">VE25_08895</name>
</gene>
<dbReference type="AlphaFoldDB" id="A0A0F5FTH4"/>
<keyword evidence="4" id="KW-0547">Nucleotide-binding</keyword>
<keyword evidence="3" id="KW-0813">Transport</keyword>
<keyword evidence="8" id="KW-1185">Reference proteome</keyword>
<dbReference type="EMBL" id="JZEX01000088">
    <property type="protein sequence ID" value="KKB12159.1"/>
    <property type="molecule type" value="Genomic_DNA"/>
</dbReference>
<dbReference type="InterPro" id="IPR012340">
    <property type="entry name" value="NA-bd_OB-fold"/>
</dbReference>
<comment type="caution">
    <text evidence="7">The sequence shown here is derived from an EMBL/GenBank/DDBJ whole genome shotgun (WGS) entry which is preliminary data.</text>
</comment>
<dbReference type="Gene3D" id="2.40.50.100">
    <property type="match status" value="1"/>
</dbReference>
<dbReference type="PANTHER" id="PTHR43875">
    <property type="entry name" value="MALTODEXTRIN IMPORT ATP-BINDING PROTEIN MSMX"/>
    <property type="match status" value="1"/>
</dbReference>
<evidence type="ECO:0000259" key="6">
    <source>
        <dbReference type="PROSITE" id="PS50893"/>
    </source>
</evidence>
<evidence type="ECO:0000313" key="7">
    <source>
        <dbReference type="EMBL" id="KKB12159.1"/>
    </source>
</evidence>
<sequence>MASVTLQNLTKSYAGGALKAVNDVTLDIEEGEFLVLVGPSGCGKSTALRMIAGLEEITDGAVWIGDDFVNDVHPKDRDIAMVFQSYALYPHMSVYDNIAFPLQIARMPKAEVDTRVQEAARILELEAYLKRRPGQLSGGQRQRVAMGRAIVRKPSVFLMDEPLSNLDAKLRVQMRAEIASLQHRLGVTTIYVTHDQVEAMTMGHRVALLKDGVLQQVDTPSNMYNKPRNTFVAAFIGAPTMNLYWATLEGGNDNLGVRLGSHLLKLPAHARAEHPGLERYAGKRLIVGIRPEDVADAATVPNTDPVNKITAEVDLVEALGADVIVHLGIDAQAAEVRSSDSLDEIKADESKSRCVARFTAKSDVRIGQTVTVAFDTERLHFFDGETGEAIRA</sequence>
<dbReference type="PROSITE" id="PS00211">
    <property type="entry name" value="ABC_TRANSPORTER_1"/>
    <property type="match status" value="1"/>
</dbReference>
<proteinExistence type="inferred from homology"/>
<dbReference type="PATRIC" id="fig|443610.3.peg.4357"/>
<organism evidence="7 8">
    <name type="scientific">Devosia geojensis</name>
    <dbReference type="NCBI Taxonomy" id="443610"/>
    <lineage>
        <taxon>Bacteria</taxon>
        <taxon>Pseudomonadati</taxon>
        <taxon>Pseudomonadota</taxon>
        <taxon>Alphaproteobacteria</taxon>
        <taxon>Hyphomicrobiales</taxon>
        <taxon>Devosiaceae</taxon>
        <taxon>Devosia</taxon>
    </lineage>
</organism>
<reference evidence="7 8" key="1">
    <citation type="submission" date="2015-03" db="EMBL/GenBank/DDBJ databases">
        <authorList>
            <person name="Hassan Y.I."/>
            <person name="Lepp D."/>
            <person name="Li X.-Z."/>
            <person name="Zhou T."/>
        </authorList>
    </citation>
    <scope>NUCLEOTIDE SEQUENCE [LARGE SCALE GENOMIC DNA]</scope>
    <source>
        <strain evidence="7 8">BD-c194</strain>
    </source>
</reference>
<evidence type="ECO:0000256" key="5">
    <source>
        <dbReference type="ARBA" id="ARBA00022840"/>
    </source>
</evidence>
<dbReference type="SMART" id="SM00382">
    <property type="entry name" value="AAA"/>
    <property type="match status" value="1"/>
</dbReference>
<comment type="subcellular location">
    <subcellularLocation>
        <location evidence="1">Cell inner membrane</location>
        <topology evidence="1">Peripheral membrane protein</topology>
    </subcellularLocation>
</comment>
<keyword evidence="5 7" id="KW-0067">ATP-binding</keyword>
<evidence type="ECO:0000256" key="4">
    <source>
        <dbReference type="ARBA" id="ARBA00022741"/>
    </source>
</evidence>
<dbReference type="InterPro" id="IPR008995">
    <property type="entry name" value="Mo/tungstate-bd_C_term_dom"/>
</dbReference>
<dbReference type="InterPro" id="IPR003593">
    <property type="entry name" value="AAA+_ATPase"/>
</dbReference>
<protein>
    <submittedName>
        <fullName evidence="7">ABC transporter ATP-binding protein</fullName>
    </submittedName>
</protein>
<dbReference type="CDD" id="cd03301">
    <property type="entry name" value="ABC_MalK_N"/>
    <property type="match status" value="1"/>
</dbReference>
<dbReference type="SUPFAM" id="SSF50331">
    <property type="entry name" value="MOP-like"/>
    <property type="match status" value="1"/>
</dbReference>
<dbReference type="PROSITE" id="PS50893">
    <property type="entry name" value="ABC_TRANSPORTER_2"/>
    <property type="match status" value="1"/>
</dbReference>